<dbReference type="RefSeq" id="WP_147204892.1">
    <property type="nucleotide sequence ID" value="NZ_BJYT01000013.1"/>
</dbReference>
<keyword evidence="2" id="KW-1185">Reference proteome</keyword>
<comment type="caution">
    <text evidence="1">The sequence shown here is derived from an EMBL/GenBank/DDBJ whole genome shotgun (WGS) entry which is preliminary data.</text>
</comment>
<dbReference type="AlphaFoldDB" id="A0A512BFN9"/>
<dbReference type="Proteomes" id="UP000321513">
    <property type="component" value="Unassembled WGS sequence"/>
</dbReference>
<name>A0A512BFN9_9BACT</name>
<sequence>MDIKAKLKKQQVKMRLARRKYMVAKAKNESDMTVKVLYARWSQLNFICNLWEEAVKKLG</sequence>
<gene>
    <name evidence="1" type="ORF">SAE01_32700</name>
</gene>
<evidence type="ECO:0000313" key="1">
    <source>
        <dbReference type="EMBL" id="GEO10774.1"/>
    </source>
</evidence>
<evidence type="ECO:0000313" key="2">
    <source>
        <dbReference type="Proteomes" id="UP000321513"/>
    </source>
</evidence>
<organism evidence="1 2">
    <name type="scientific">Segetibacter aerophilus</name>
    <dbReference type="NCBI Taxonomy" id="670293"/>
    <lineage>
        <taxon>Bacteria</taxon>
        <taxon>Pseudomonadati</taxon>
        <taxon>Bacteroidota</taxon>
        <taxon>Chitinophagia</taxon>
        <taxon>Chitinophagales</taxon>
        <taxon>Chitinophagaceae</taxon>
        <taxon>Segetibacter</taxon>
    </lineage>
</organism>
<proteinExistence type="predicted"/>
<protein>
    <submittedName>
        <fullName evidence="1">Uncharacterized protein</fullName>
    </submittedName>
</protein>
<dbReference type="EMBL" id="BJYT01000013">
    <property type="protein sequence ID" value="GEO10774.1"/>
    <property type="molecule type" value="Genomic_DNA"/>
</dbReference>
<reference evidence="1 2" key="1">
    <citation type="submission" date="2019-07" db="EMBL/GenBank/DDBJ databases">
        <title>Whole genome shotgun sequence of Segetibacter aerophilus NBRC 106135.</title>
        <authorList>
            <person name="Hosoyama A."/>
            <person name="Uohara A."/>
            <person name="Ohji S."/>
            <person name="Ichikawa N."/>
        </authorList>
    </citation>
    <scope>NUCLEOTIDE SEQUENCE [LARGE SCALE GENOMIC DNA]</scope>
    <source>
        <strain evidence="1 2">NBRC 106135</strain>
    </source>
</reference>
<accession>A0A512BFN9</accession>